<dbReference type="FunFam" id="3.30.2410.10:FF:000010">
    <property type="entry name" value="E3 ubiquitin-protein ligase UPL1"/>
    <property type="match status" value="1"/>
</dbReference>
<dbReference type="EMBL" id="JAXIOK010000021">
    <property type="protein sequence ID" value="KAK4745660.1"/>
    <property type="molecule type" value="Genomic_DNA"/>
</dbReference>
<evidence type="ECO:0000256" key="6">
    <source>
        <dbReference type="ARBA" id="ARBA00034494"/>
    </source>
</evidence>
<evidence type="ECO:0000256" key="1">
    <source>
        <dbReference type="ARBA" id="ARBA00000885"/>
    </source>
</evidence>
<comment type="catalytic activity">
    <reaction evidence="1">
        <text>S-ubiquitinyl-[E2 ubiquitin-conjugating enzyme]-L-cysteine + [acceptor protein]-L-lysine = [E2 ubiquitin-conjugating enzyme]-L-cysteine + N(6)-ubiquitinyl-[acceptor protein]-L-lysine.</text>
        <dbReference type="EC" id="2.3.2.26"/>
    </reaction>
</comment>
<dbReference type="PANTHER" id="PTHR11254">
    <property type="entry name" value="HECT DOMAIN UBIQUITIN-PROTEIN LIGASE"/>
    <property type="match status" value="1"/>
</dbReference>
<dbReference type="InterPro" id="IPR015940">
    <property type="entry name" value="UBA"/>
</dbReference>
<feature type="compositionally biased region" description="Basic and acidic residues" evidence="8">
    <location>
        <begin position="2348"/>
        <end position="2361"/>
    </location>
</feature>
<keyword evidence="4" id="KW-0808">Transferase</keyword>
<feature type="compositionally biased region" description="Polar residues" evidence="8">
    <location>
        <begin position="2362"/>
        <end position="2376"/>
    </location>
</feature>
<evidence type="ECO:0000259" key="9">
    <source>
        <dbReference type="PROSITE" id="PS50030"/>
    </source>
</evidence>
<dbReference type="Proteomes" id="UP001345219">
    <property type="component" value="Chromosome 10"/>
</dbReference>
<evidence type="ECO:0000313" key="11">
    <source>
        <dbReference type="EMBL" id="KAK4745660.1"/>
    </source>
</evidence>
<feature type="region of interest" description="Disordered" evidence="8">
    <location>
        <begin position="2130"/>
        <end position="2189"/>
    </location>
</feature>
<dbReference type="CDD" id="cd00078">
    <property type="entry name" value="HECTc"/>
    <property type="match status" value="1"/>
</dbReference>
<dbReference type="Pfam" id="PF06025">
    <property type="entry name" value="DUF913"/>
    <property type="match status" value="1"/>
</dbReference>
<dbReference type="SUPFAM" id="SSF48371">
    <property type="entry name" value="ARM repeat"/>
    <property type="match status" value="1"/>
</dbReference>
<dbReference type="Gene3D" id="6.10.250.1630">
    <property type="match status" value="1"/>
</dbReference>
<dbReference type="CDD" id="cd14327">
    <property type="entry name" value="UBA_atUPL1_2_like"/>
    <property type="match status" value="1"/>
</dbReference>
<dbReference type="InterPro" id="IPR000569">
    <property type="entry name" value="HECT_dom"/>
</dbReference>
<keyword evidence="12" id="KW-1185">Reference proteome</keyword>
<feature type="compositionally biased region" description="Acidic residues" evidence="8">
    <location>
        <begin position="2131"/>
        <end position="2159"/>
    </location>
</feature>
<dbReference type="InterPro" id="IPR050409">
    <property type="entry name" value="E3_ubiq-protein_ligase"/>
</dbReference>
<evidence type="ECO:0000313" key="12">
    <source>
        <dbReference type="Proteomes" id="UP001345219"/>
    </source>
</evidence>
<dbReference type="InterPro" id="IPR035983">
    <property type="entry name" value="Hect_E3_ubiquitin_ligase"/>
</dbReference>
<dbReference type="InterPro" id="IPR010314">
    <property type="entry name" value="E3_Ub_ligase_DUF913"/>
</dbReference>
<evidence type="ECO:0000256" key="3">
    <source>
        <dbReference type="ARBA" id="ARBA00012485"/>
    </source>
</evidence>
<dbReference type="Gene3D" id="3.30.2160.10">
    <property type="entry name" value="Hect, E3 ligase catalytic domain"/>
    <property type="match status" value="1"/>
</dbReference>
<dbReference type="InterPro" id="IPR003903">
    <property type="entry name" value="UIM_dom"/>
</dbReference>
<evidence type="ECO:0000259" key="10">
    <source>
        <dbReference type="PROSITE" id="PS50237"/>
    </source>
</evidence>
<keyword evidence="5 7" id="KW-0833">Ubl conjugation pathway</keyword>
<feature type="compositionally biased region" description="Basic and acidic residues" evidence="8">
    <location>
        <begin position="2081"/>
        <end position="2097"/>
    </location>
</feature>
<dbReference type="Gene3D" id="1.10.8.10">
    <property type="entry name" value="DNA helicase RuvA subunit, C-terminal domain"/>
    <property type="match status" value="1"/>
</dbReference>
<dbReference type="GO" id="GO:0005737">
    <property type="term" value="C:cytoplasm"/>
    <property type="evidence" value="ECO:0007669"/>
    <property type="project" value="TreeGrafter"/>
</dbReference>
<feature type="region of interest" description="Disordered" evidence="8">
    <location>
        <begin position="934"/>
        <end position="954"/>
    </location>
</feature>
<dbReference type="Gene3D" id="3.90.1750.10">
    <property type="entry name" value="Hect, E3 ligase catalytic domains"/>
    <property type="match status" value="1"/>
</dbReference>
<comment type="similarity">
    <text evidence="6">Belongs to the UPL family. TOM1/PTR1 subfamily.</text>
</comment>
<feature type="region of interest" description="Disordered" evidence="8">
    <location>
        <begin position="2021"/>
        <end position="2097"/>
    </location>
</feature>
<sequence>MAAIRSSLPARLQHLLSGEISVGPSIRLDSETPHKVKAFIDKVIQSPLQDIAIPLSGFHWEYDKGNFHHWRLLFLHFEAYLKTYISCRNDLLLSDTLTDDDCPFPKQAVLQILRVMQIILENCHNKSSFEGLEHFKLLISSTDPEIIIASLETLSALVKITKLHGSGKSVGCGSLNSYLLSLVQGWGSKEEGLGLYSCILENENIQEEGLSLFPSEVDKKNDNSQFWLGSSLYFELNGVSGQSEELDAPLRASTLRVIHMPNLHLRKEDDLVIMKHCIELYNVPPDLRFPLLTRIRYAHAFGSARTCRLYCRISLLAFIVLVQSKDAHEELTSLFDNDPEYTNELIRIVQTEDSILGGIRTLAMLALCAQLAAYVSPRGCPQILSGSSLSFTASNRTVLLNVLQKAVASLTNSSDPASVAFLEALFQFYVLHVVSSSASDNNIRGWSMIPTFLPFLENRDPGHVHLVCSAVKTVLTLMDYSSSAVSHFRELGGVELLVQRLQLEVHRMIGLAGEIDFPCASECSKSNGDLFNSHKRLIRIILKALGSATYSPSNPNRSQDSQESVLASTLSCIFRNVEKFGCEIYQSAVSFMNEIVRKDPTCLPTLFEMGVPDAFLASVVAGVLPSARALTCVPKGLEAICLNTRGVDAVKETLALRFLTDVFTSKMHVVAMNEAIVPFANAVKELLRHVSSLRSDGVDIILEIINRVSSFEETSGTWVSGNCDGRTTMDMDSENKNCGPGNSLIGSGDSTAECVSDEQFIQLSVLHLMVLVHRTMENSETCRLFVEKSGIDALLKLLLRPSISQSSEGMPIALHSTMVFKGFTRHHSAPLACAFCYALSEHLKKALAGFHSCRGSFMLDPKGGQDEKLFSELSLVEFLLFLAAAKDDRWVTALLKEFANCREEVLKDIGHVQREVIWQIALLEDAKLEKEYDVSGSTSESHRSKASSNGTEEQTFNSFRQLFDPIMRRRTPAANMQNQFLEFFQLYRNLNSGSSFRNELPRSSRHGSFHENHLFHSAGPSRKELDRERSYYASCCEMVRSLSFHITHLFQELGKVMLVPSHHRADTVNVSPMSKAVASAFASIAMDHLNFSGYVNTSGSQSPVSTKCHYFGKIIDFIDGILMDRKDYCNPILLNCLYGQGVIHSILTTFEASSQLLFSFAKSPAFPMDTDSKQDEKENSDKSWIFGPLASYVKLMDHMVTSSFILTPFTKHLLVQPLTNANVPFPRDAETFVKVLQSMVLKNTLPVWSHPHFIYCSYNFITTCVSIIKHIFLGAEVNNASGSVSSRITGPHPNEAAISTIVEMGFSRSRAEEALRQVGPNSVELAMEWLLSHPEEAQEDDELARALAMSLGNSELDLEEDDVNSQGQCLEEELVQLPVVEELLSTCVKLLQTKDSLAFSVHDLLMTICSHKGGQYRSSVISFITGQLKICSLASDSTYSSLPSALFHVLALILQEDGMAQEIALKCGLVELATDFLAKWDCLPGDGGKSGVPKWVTTSFVALDRLLQADHKVNTEILDQLMSDEGSPINIGDDKNNKLQLALGLSLKHIDVQQQKKLIEISCSFIRNQLPSETIHAVLQLCATLTRNHSIAVSFLDAGGVSSLLSLPTDSIFPGFDNVAATIICHVLEDPYTLQQAMESEIRHNLIVSANRQSIGRLSPHNFLSSLTNVISRDPVIFMNAAQAVCRVEMAGERPYIALIKDQEKDKMKEKEKGKASEYERVINDGKVSSGTLNFGGHGNGQGRSVDSNYKNAKAHKKYHQSFTIVIELLLDLVIAFEPPLCGDISQNATSTSNMSIDVAAVTGKGKAIATGSEQSEVSEAEAGTSLAKVVFILKILTKILRMYASSVHVLLRKDADGSNSKGTHKKGIFHHVLCKFMPCARNSKGRKTLGHWRHKLSTRAGQFLVASCVRSAEVRRRIFSEVHYVINDFIDSCRRYRPPSTELHACVDLLNDVLTGCTPIGSSISAEVSAMLIDVGLVRALTQILKVLDLDHVGSPELATALIKALEFVSKEYVNSINPNLGRSENALKPSGHNQPGRTDNNDEMPKPMETVSQSNHEAAAAENSNNSQGFSHSEAVTDYTEHDRDLHRVSSHGREDEYMHETLGDNGELQNVIGAVGPCEIRPHVQENMNEDDEMSDDDDGDDVDEEDDGNNDIEEDEVHHRTQHDVDLDDHDIDDDDNDNNDDDDFDEELLEEEDGDGVILRLEEGINGINVSDHTEVLGRHHNFPNDTLHLMPVETFSSRHLSRTTSIYNLLDRNGSTAPLLRHPLLTRPTSLLSSSHRQLGNSSDMLLSERTLENPSGRLDSIFRTLRSGHHGHHENQLISGSTVATVPPALEDVLVSQLRRTPAEKPSDLNKETEPQNNAELSQLQQTESDVMAEAEGHVNGEGGAVAPLATDGPAATDMGTSVTESVQVNDPPVVHTQSIDFQFEQNDVIVRDMEAVSQESGGNGATLMESLRSLDVEIGSADGQDDGGERQGLADRVTLGDPHAARLKRTSVSFGASASSLGREASLVRVSEVPENSAPEVQDGPSLEQHINSDVGSGSIDPAFLDALPEELRAEVLLAQHGQVAQPVNTEPHQGGDIDPEFLAALPPDIRAEVLAQQQAQMLQQSQELEGQPVEMDTVSIIATFPSDVREEVLLTSSDAILANLTPALVAEANMLRERFAYRYHNRTLFGMYPRNHRAESSRRCESSGSNLARAMGGIGSRRLFGAKLVEADGSPLVDTEALKSMICLFRVVQPLYKGQLQRLLLNLCAHSDTRSALVNIFMDILMSTRKPIIHPNAAESQFCLYACQNNVMYSRSPSFDGHSPLISRRVLETMTYLARNHLHVAKVMFHLRLPHVFPLELETSNQSHGKTIMIIEKNEYQCHEEYFPIEFLFSLLNQPLYLRSLAHLEQLLSLLEVIVDNAKTKVSLPGKAGPSVVEPSGSQASMSNVDVTAGSGGVSSMVCSSVNMDNGMTSLDNDETDAQAVLLNLPQRELRFLCSLLTKEGLSDNAYVLAAEVIKKLVKAAPAHCNLFITELANVVHHLTKSAMDELRMFGEAIKALLSITSSEGSAILRVLQALSSLVTTLKEREKVCKGVEVLPEEEYSAALSHVWDINAMLEPLWLELSSCISKIESHSDSSPELILSQTSKSSSDTMTLPAGAQNVLPYIESFFVVAEKLHPAQTGSGNEFGIAAVPDVEDAAASDSQQKPPSSSSQLRFDDRLVAFVKFSERHRKLLNAFIRQNSEFLEKSFSLLLKVPRIIDFDNKRAHFRSKIKRGHDCHHSLRISVRRAYILEDSYNQFRMRKSQDLKGRLTIRFQGERGIDAGGLTREWYHLLSRVIFDKGALLFTTVGNQSTFQPNPNSVYQTEHLSYFKFVGRVVGKALFDGQLMDVHFTRSFYKHILGVKVTYHDIEAIDPDYFKNLKWMLENDITDVPDLTFSIDADEEKLILYERTEVTDYELLPGGRNIKVTEENKHQYVDLVAEHRLTTAIRPQINAFLEGFRELIPWELISIFNDKELELLISGLPEIDLDDMRANTKYSGYSAASPVVQWFWEVVQYFSKEDRARLLQFVTGTSKVPLEGFRALGGISGSQKFHIHRAYGSPDHLPSAHTCFNRLDLPEYPSKQHLEERLLFAIHEANEGFGFG</sequence>
<dbReference type="PROSITE" id="PS50237">
    <property type="entry name" value="HECT"/>
    <property type="match status" value="1"/>
</dbReference>
<dbReference type="InterPro" id="IPR009060">
    <property type="entry name" value="UBA-like_sf"/>
</dbReference>
<feature type="domain" description="UBA" evidence="9">
    <location>
        <begin position="1292"/>
        <end position="1333"/>
    </location>
</feature>
<dbReference type="GO" id="GO:0000209">
    <property type="term" value="P:protein polyubiquitination"/>
    <property type="evidence" value="ECO:0007669"/>
    <property type="project" value="TreeGrafter"/>
</dbReference>
<dbReference type="Pfam" id="PF22562">
    <property type="entry name" value="UBA_7"/>
    <property type="match status" value="1"/>
</dbReference>
<name>A0AAN7JJD8_9MYRT</name>
<comment type="caution">
    <text evidence="11">The sequence shown here is derived from an EMBL/GenBank/DDBJ whole genome shotgun (WGS) entry which is preliminary data.</text>
</comment>
<evidence type="ECO:0000256" key="7">
    <source>
        <dbReference type="PROSITE-ProRule" id="PRU00104"/>
    </source>
</evidence>
<protein>
    <recommendedName>
        <fullName evidence="3">HECT-type E3 ubiquitin transferase</fullName>
        <ecNumber evidence="3">2.3.2.26</ecNumber>
    </recommendedName>
</protein>
<dbReference type="SMART" id="SM00165">
    <property type="entry name" value="UBA"/>
    <property type="match status" value="1"/>
</dbReference>
<dbReference type="FunFam" id="3.90.1750.10:FF:000026">
    <property type="entry name" value="E3 ubiquitin-protein ligase HACE1"/>
    <property type="match status" value="1"/>
</dbReference>
<feature type="domain" description="HECT" evidence="10">
    <location>
        <begin position="3294"/>
        <end position="3635"/>
    </location>
</feature>
<dbReference type="Pfam" id="PF06012">
    <property type="entry name" value="DUF908"/>
    <property type="match status" value="2"/>
</dbReference>
<dbReference type="SUPFAM" id="SSF56204">
    <property type="entry name" value="Hect, E3 ligase catalytic domain"/>
    <property type="match status" value="1"/>
</dbReference>
<dbReference type="SUPFAM" id="SSF46934">
    <property type="entry name" value="UBA-like"/>
    <property type="match status" value="1"/>
</dbReference>
<feature type="compositionally biased region" description="Basic and acidic residues" evidence="8">
    <location>
        <begin position="2160"/>
        <end position="2169"/>
    </location>
</feature>
<dbReference type="Gene3D" id="3.30.2410.10">
    <property type="entry name" value="Hect, E3 ligase catalytic domain"/>
    <property type="match status" value="1"/>
</dbReference>
<dbReference type="InterPro" id="IPR016024">
    <property type="entry name" value="ARM-type_fold"/>
</dbReference>
<dbReference type="PROSITE" id="PS50330">
    <property type="entry name" value="UIM"/>
    <property type="match status" value="1"/>
</dbReference>
<proteinExistence type="inferred from homology"/>
<dbReference type="SMART" id="SM00119">
    <property type="entry name" value="HECTc"/>
    <property type="match status" value="1"/>
</dbReference>
<feature type="compositionally biased region" description="Acidic residues" evidence="8">
    <location>
        <begin position="2170"/>
        <end position="2189"/>
    </location>
</feature>
<accession>A0AAN7JJD8</accession>
<evidence type="ECO:0000256" key="2">
    <source>
        <dbReference type="ARBA" id="ARBA00004906"/>
    </source>
</evidence>
<evidence type="ECO:0000256" key="8">
    <source>
        <dbReference type="SAM" id="MobiDB-lite"/>
    </source>
</evidence>
<comment type="pathway">
    <text evidence="2">Protein modification; protein ubiquitination.</text>
</comment>
<feature type="region of interest" description="Disordered" evidence="8">
    <location>
        <begin position="2346"/>
        <end position="2377"/>
    </location>
</feature>
<dbReference type="Pfam" id="PF00632">
    <property type="entry name" value="HECT"/>
    <property type="match status" value="1"/>
</dbReference>
<feature type="active site" description="Glycyl thioester intermediate" evidence="7">
    <location>
        <position position="3602"/>
    </location>
</feature>
<evidence type="ECO:0000256" key="5">
    <source>
        <dbReference type="ARBA" id="ARBA00022786"/>
    </source>
</evidence>
<dbReference type="FunFam" id="3.30.2160.10:FF:000001">
    <property type="entry name" value="E3 ubiquitin-protein ligase NEDD4-like"/>
    <property type="match status" value="1"/>
</dbReference>
<feature type="compositionally biased region" description="Low complexity" evidence="8">
    <location>
        <begin position="2054"/>
        <end position="2070"/>
    </location>
</feature>
<dbReference type="FunFam" id="3.90.1750.10:FF:000003">
    <property type="entry name" value="E3 ubiquitin-protein ligase UPL1"/>
    <property type="match status" value="1"/>
</dbReference>
<dbReference type="EC" id="2.3.2.26" evidence="3"/>
<reference evidence="11 12" key="1">
    <citation type="journal article" date="2023" name="Hortic Res">
        <title>Pangenome of water caltrop reveals structural variations and asymmetric subgenome divergence after allopolyploidization.</title>
        <authorList>
            <person name="Zhang X."/>
            <person name="Chen Y."/>
            <person name="Wang L."/>
            <person name="Yuan Y."/>
            <person name="Fang M."/>
            <person name="Shi L."/>
            <person name="Lu R."/>
            <person name="Comes H.P."/>
            <person name="Ma Y."/>
            <person name="Chen Y."/>
            <person name="Huang G."/>
            <person name="Zhou Y."/>
            <person name="Zheng Z."/>
            <person name="Qiu Y."/>
        </authorList>
    </citation>
    <scope>NUCLEOTIDE SEQUENCE [LARGE SCALE GENOMIC DNA]</scope>
    <source>
        <tissue evidence="11">Roots</tissue>
    </source>
</reference>
<dbReference type="InterPro" id="IPR010309">
    <property type="entry name" value="E3_Ub_ligase_DUF908"/>
</dbReference>
<gene>
    <name evidence="11" type="ORF">SAY87_011972</name>
</gene>
<dbReference type="GO" id="GO:0061630">
    <property type="term" value="F:ubiquitin protein ligase activity"/>
    <property type="evidence" value="ECO:0007669"/>
    <property type="project" value="UniProtKB-EC"/>
</dbReference>
<dbReference type="GO" id="GO:0006511">
    <property type="term" value="P:ubiquitin-dependent protein catabolic process"/>
    <property type="evidence" value="ECO:0007669"/>
    <property type="project" value="TreeGrafter"/>
</dbReference>
<evidence type="ECO:0000256" key="4">
    <source>
        <dbReference type="ARBA" id="ARBA00022679"/>
    </source>
</evidence>
<dbReference type="InterPro" id="IPR025527">
    <property type="entry name" value="HUWE1/Rev1_UBM"/>
</dbReference>
<dbReference type="Pfam" id="PF14377">
    <property type="entry name" value="UBM"/>
    <property type="match status" value="3"/>
</dbReference>
<dbReference type="PANTHER" id="PTHR11254:SF398">
    <property type="entry name" value="HECT-TYPE E3 UBIQUITIN TRANSFERASE"/>
    <property type="match status" value="1"/>
</dbReference>
<dbReference type="PROSITE" id="PS50030">
    <property type="entry name" value="UBA"/>
    <property type="match status" value="1"/>
</dbReference>
<organism evidence="11 12">
    <name type="scientific">Trapa incisa</name>
    <dbReference type="NCBI Taxonomy" id="236973"/>
    <lineage>
        <taxon>Eukaryota</taxon>
        <taxon>Viridiplantae</taxon>
        <taxon>Streptophyta</taxon>
        <taxon>Embryophyta</taxon>
        <taxon>Tracheophyta</taxon>
        <taxon>Spermatophyta</taxon>
        <taxon>Magnoliopsida</taxon>
        <taxon>eudicotyledons</taxon>
        <taxon>Gunneridae</taxon>
        <taxon>Pentapetalae</taxon>
        <taxon>rosids</taxon>
        <taxon>malvids</taxon>
        <taxon>Myrtales</taxon>
        <taxon>Lythraceae</taxon>
        <taxon>Trapa</taxon>
    </lineage>
</organism>